<gene>
    <name evidence="1" type="ORF">F0A16_11185</name>
</gene>
<dbReference type="AlphaFoldDB" id="A0A640WEF7"/>
<accession>A0A640WEF7</accession>
<sequence>MAGQAGASPPGASPGELGSNLIDNLDGFVDRVNTFAQQAQVPDAQAPDRFAKVTTPAPDAGDTPTAIGDDKMAKVVDSLSQVFDHSIETTMVVRGATQVSGSANTLLKGQ</sequence>
<protein>
    <recommendedName>
        <fullName evidence="3">Nodulation protein NolB</fullName>
    </recommendedName>
</protein>
<proteinExistence type="predicted"/>
<comment type="caution">
    <text evidence="1">The sequence shown here is derived from an EMBL/GenBank/DDBJ whole genome shotgun (WGS) entry which is preliminary data.</text>
</comment>
<evidence type="ECO:0000313" key="1">
    <source>
        <dbReference type="EMBL" id="KAA0018371.1"/>
    </source>
</evidence>
<reference evidence="1 2" key="1">
    <citation type="submission" date="2019-08" db="EMBL/GenBank/DDBJ databases">
        <title>Bioinformatics analysis of the strain L3 and L5.</title>
        <authorList>
            <person name="Li X."/>
        </authorList>
    </citation>
    <scope>NUCLEOTIDE SEQUENCE [LARGE SCALE GENOMIC DNA]</scope>
    <source>
        <strain evidence="1 2">L3</strain>
    </source>
</reference>
<evidence type="ECO:0008006" key="3">
    <source>
        <dbReference type="Google" id="ProtNLM"/>
    </source>
</evidence>
<dbReference type="EMBL" id="VTPX01000005">
    <property type="protein sequence ID" value="KAA0018371.1"/>
    <property type="molecule type" value="Genomic_DNA"/>
</dbReference>
<organism evidence="1 2">
    <name type="scientific">Salinicola corii</name>
    <dbReference type="NCBI Taxonomy" id="2606937"/>
    <lineage>
        <taxon>Bacteria</taxon>
        <taxon>Pseudomonadati</taxon>
        <taxon>Pseudomonadota</taxon>
        <taxon>Gammaproteobacteria</taxon>
        <taxon>Oceanospirillales</taxon>
        <taxon>Halomonadaceae</taxon>
        <taxon>Salinicola</taxon>
    </lineage>
</organism>
<evidence type="ECO:0000313" key="2">
    <source>
        <dbReference type="Proteomes" id="UP000466024"/>
    </source>
</evidence>
<keyword evidence="2" id="KW-1185">Reference proteome</keyword>
<dbReference type="Proteomes" id="UP000466024">
    <property type="component" value="Unassembled WGS sequence"/>
</dbReference>
<name>A0A640WEF7_9GAMM</name>